<accession>A0A438BX96</accession>
<feature type="compositionally biased region" description="Low complexity" evidence="1">
    <location>
        <begin position="77"/>
        <end position="93"/>
    </location>
</feature>
<evidence type="ECO:0000313" key="3">
    <source>
        <dbReference type="Proteomes" id="UP000288805"/>
    </source>
</evidence>
<sequence length="157" mass="17587">MSLSGATQRCADIDVSRRELEATKQRPDKSISSFVSRWKAKVDLKSLVHATFSVEEYIARGLWTDIVPSLNSKGKKPVGSSSSMQPRLPHPRATTPPPPRPYAQRFARQFTPLGKTLTKAFEKLRDAGVIVPLASHPLSHPIPPHFRLHEHCSYQQI</sequence>
<dbReference type="Proteomes" id="UP000288805">
    <property type="component" value="Unassembled WGS sequence"/>
</dbReference>
<proteinExistence type="predicted"/>
<feature type="region of interest" description="Disordered" evidence="1">
    <location>
        <begin position="68"/>
        <end position="102"/>
    </location>
</feature>
<dbReference type="AlphaFoldDB" id="A0A438BX96"/>
<name>A0A438BX96_VITVI</name>
<gene>
    <name evidence="2" type="ORF">CK203_077668</name>
</gene>
<reference evidence="2 3" key="1">
    <citation type="journal article" date="2018" name="PLoS Genet.">
        <title>Population sequencing reveals clonal diversity and ancestral inbreeding in the grapevine cultivar Chardonnay.</title>
        <authorList>
            <person name="Roach M.J."/>
            <person name="Johnson D.L."/>
            <person name="Bohlmann J."/>
            <person name="van Vuuren H.J."/>
            <person name="Jones S.J."/>
            <person name="Pretorius I.S."/>
            <person name="Schmidt S.A."/>
            <person name="Borneman A.R."/>
        </authorList>
    </citation>
    <scope>NUCLEOTIDE SEQUENCE [LARGE SCALE GENOMIC DNA]</scope>
    <source>
        <strain evidence="3">cv. Chardonnay</strain>
        <tissue evidence="2">Leaf</tissue>
    </source>
</reference>
<organism evidence="2 3">
    <name type="scientific">Vitis vinifera</name>
    <name type="common">Grape</name>
    <dbReference type="NCBI Taxonomy" id="29760"/>
    <lineage>
        <taxon>Eukaryota</taxon>
        <taxon>Viridiplantae</taxon>
        <taxon>Streptophyta</taxon>
        <taxon>Embryophyta</taxon>
        <taxon>Tracheophyta</taxon>
        <taxon>Spermatophyta</taxon>
        <taxon>Magnoliopsida</taxon>
        <taxon>eudicotyledons</taxon>
        <taxon>Gunneridae</taxon>
        <taxon>Pentapetalae</taxon>
        <taxon>rosids</taxon>
        <taxon>Vitales</taxon>
        <taxon>Vitaceae</taxon>
        <taxon>Viteae</taxon>
        <taxon>Vitis</taxon>
    </lineage>
</organism>
<protein>
    <submittedName>
        <fullName evidence="2">Uncharacterized protein</fullName>
    </submittedName>
</protein>
<dbReference type="EMBL" id="QGNW01002598">
    <property type="protein sequence ID" value="RVW15568.1"/>
    <property type="molecule type" value="Genomic_DNA"/>
</dbReference>
<comment type="caution">
    <text evidence="2">The sequence shown here is derived from an EMBL/GenBank/DDBJ whole genome shotgun (WGS) entry which is preliminary data.</text>
</comment>
<evidence type="ECO:0000256" key="1">
    <source>
        <dbReference type="SAM" id="MobiDB-lite"/>
    </source>
</evidence>
<evidence type="ECO:0000313" key="2">
    <source>
        <dbReference type="EMBL" id="RVW15568.1"/>
    </source>
</evidence>